<dbReference type="PANTHER" id="PTHR31569:SF4">
    <property type="entry name" value="SWIM-TYPE DOMAIN-CONTAINING PROTEIN"/>
    <property type="match status" value="1"/>
</dbReference>
<accession>A0A9W6U7Y2</accession>
<dbReference type="PANTHER" id="PTHR31569">
    <property type="entry name" value="SWIM-TYPE DOMAIN-CONTAINING PROTEIN"/>
    <property type="match status" value="1"/>
</dbReference>
<name>A0A9W6U7Y2_9STRA</name>
<dbReference type="Pfam" id="PF21056">
    <property type="entry name" value="ZSWIM1-3_RNaseH-like"/>
    <property type="match status" value="1"/>
</dbReference>
<keyword evidence="4" id="KW-1185">Reference proteome</keyword>
<reference evidence="3" key="1">
    <citation type="submission" date="2023-04" db="EMBL/GenBank/DDBJ databases">
        <title>Phytophthora fragariaefolia NBRC 109709.</title>
        <authorList>
            <person name="Ichikawa N."/>
            <person name="Sato H."/>
            <person name="Tonouchi N."/>
        </authorList>
    </citation>
    <scope>NUCLEOTIDE SEQUENCE</scope>
    <source>
        <strain evidence="3">NBRC 109709</strain>
    </source>
</reference>
<dbReference type="EMBL" id="BSXT01000421">
    <property type="protein sequence ID" value="GMF26943.1"/>
    <property type="molecule type" value="Genomic_DNA"/>
</dbReference>
<sequence>MMHDAFGKGQFVQHAVLQNERAATLLTAVEDFKTNNPAWTRIQCVIIDKDFTEIAVLKTALPSVQILLCQFHVIKHLREQLAFADYGLSRWQKSQIRNLVPLMVYAKTEREFIKYHNYVRHVLSIGSVPAGPRHSRARSSEAKMENDMVSDGDQTIPGHLATHLTPHLHYPSTRQSFTDAHPFEVYMRKNWDSCKSMWCAFERQNAVNLGNNTNNRLESSWKQLNDTMHSFMGLDECVASMMCYQIRNERRFVAREGKIGMVVNTKFDRAMSLVAIRVSEHACELIFE</sequence>
<dbReference type="AlphaFoldDB" id="A0A9W6U7Y2"/>
<evidence type="ECO:0000313" key="3">
    <source>
        <dbReference type="EMBL" id="GMF26943.1"/>
    </source>
</evidence>
<gene>
    <name evidence="3" type="ORF">Pfra01_000521500</name>
</gene>
<evidence type="ECO:0000259" key="2">
    <source>
        <dbReference type="Pfam" id="PF21056"/>
    </source>
</evidence>
<evidence type="ECO:0000313" key="4">
    <source>
        <dbReference type="Proteomes" id="UP001165121"/>
    </source>
</evidence>
<comment type="caution">
    <text evidence="3">The sequence shown here is derived from an EMBL/GenBank/DDBJ whole genome shotgun (WGS) entry which is preliminary data.</text>
</comment>
<organism evidence="3 4">
    <name type="scientific">Phytophthora fragariaefolia</name>
    <dbReference type="NCBI Taxonomy" id="1490495"/>
    <lineage>
        <taxon>Eukaryota</taxon>
        <taxon>Sar</taxon>
        <taxon>Stramenopiles</taxon>
        <taxon>Oomycota</taxon>
        <taxon>Peronosporomycetes</taxon>
        <taxon>Peronosporales</taxon>
        <taxon>Peronosporaceae</taxon>
        <taxon>Phytophthora</taxon>
    </lineage>
</organism>
<dbReference type="OrthoDB" id="118453at2759"/>
<dbReference type="Proteomes" id="UP001165121">
    <property type="component" value="Unassembled WGS sequence"/>
</dbReference>
<dbReference type="InterPro" id="IPR052579">
    <property type="entry name" value="Zinc_finger_SWIM"/>
</dbReference>
<feature type="domain" description="ZSWIM1/3 RNaseH-like" evidence="2">
    <location>
        <begin position="1"/>
        <end position="67"/>
    </location>
</feature>
<feature type="region of interest" description="Disordered" evidence="1">
    <location>
        <begin position="130"/>
        <end position="149"/>
    </location>
</feature>
<evidence type="ECO:0000256" key="1">
    <source>
        <dbReference type="SAM" id="MobiDB-lite"/>
    </source>
</evidence>
<proteinExistence type="predicted"/>
<dbReference type="InterPro" id="IPR048324">
    <property type="entry name" value="ZSWIM1-3_RNaseH-like"/>
</dbReference>
<protein>
    <submittedName>
        <fullName evidence="3">Unnamed protein product</fullName>
    </submittedName>
</protein>